<dbReference type="InterPro" id="IPR010872">
    <property type="entry name" value="MDMPI_C-term_domain"/>
</dbReference>
<dbReference type="InterPro" id="IPR036527">
    <property type="entry name" value="SCP2_sterol-bd_dom_sf"/>
</dbReference>
<evidence type="ECO:0000313" key="3">
    <source>
        <dbReference type="EMBL" id="WOC13663.1"/>
    </source>
</evidence>
<dbReference type="Pfam" id="PF11716">
    <property type="entry name" value="MDMPI_N"/>
    <property type="match status" value="1"/>
</dbReference>
<gene>
    <name evidence="3" type="ORF">MP11Mi_27700</name>
</gene>
<dbReference type="SUPFAM" id="SSF109854">
    <property type="entry name" value="DinB/YfiT-like putative metalloenzymes"/>
    <property type="match status" value="1"/>
</dbReference>
<evidence type="ECO:0008006" key="4">
    <source>
        <dbReference type="Google" id="ProtNLM"/>
    </source>
</evidence>
<feature type="domain" description="MDMPI C-terminal" evidence="1">
    <location>
        <begin position="169"/>
        <end position="258"/>
    </location>
</feature>
<evidence type="ECO:0000259" key="1">
    <source>
        <dbReference type="Pfam" id="PF07398"/>
    </source>
</evidence>
<reference evidence="3" key="1">
    <citation type="submission" date="2023-06" db="EMBL/GenBank/DDBJ databases">
        <title>Gordonia sp. nov. and Pseudochrobactrum sp. nov., two species isolated from the burying beetle Nicrophorus vespilloides.</title>
        <authorList>
            <person name="Poehlein A."/>
            <person name="Guzman J."/>
            <person name="Daniel R."/>
            <person name="Vilcinskas A."/>
        </authorList>
    </citation>
    <scope>NUCLEOTIDE SEQUENCE</scope>
    <source>
        <strain evidence="3">MP11Mi</strain>
    </source>
</reference>
<dbReference type="InterPro" id="IPR024344">
    <property type="entry name" value="MDMPI_metal-binding"/>
</dbReference>
<feature type="domain" description="Mycothiol-dependent maleylpyruvate isomerase metal-binding" evidence="2">
    <location>
        <begin position="14"/>
        <end position="153"/>
    </location>
</feature>
<dbReference type="Pfam" id="PF07398">
    <property type="entry name" value="MDMPI_C"/>
    <property type="match status" value="1"/>
</dbReference>
<dbReference type="InterPro" id="IPR017517">
    <property type="entry name" value="Maleyloyr_isom"/>
</dbReference>
<dbReference type="GO" id="GO:0046872">
    <property type="term" value="F:metal ion binding"/>
    <property type="evidence" value="ECO:0007669"/>
    <property type="project" value="InterPro"/>
</dbReference>
<dbReference type="SUPFAM" id="SSF55718">
    <property type="entry name" value="SCP-like"/>
    <property type="match status" value="1"/>
</dbReference>
<dbReference type="NCBIfam" id="TIGR03083">
    <property type="entry name" value="maleylpyruvate isomerase family mycothiol-dependent enzyme"/>
    <property type="match status" value="1"/>
</dbReference>
<accession>A0AA97GXG2</accession>
<organism evidence="3">
    <name type="scientific">Gordonia sp. MP11Mi</name>
    <dbReference type="NCBI Taxonomy" id="3022769"/>
    <lineage>
        <taxon>Bacteria</taxon>
        <taxon>Bacillati</taxon>
        <taxon>Actinomycetota</taxon>
        <taxon>Actinomycetes</taxon>
        <taxon>Mycobacteriales</taxon>
        <taxon>Gordoniaceae</taxon>
        <taxon>Gordonia</taxon>
    </lineage>
</organism>
<dbReference type="Gene3D" id="1.20.120.450">
    <property type="entry name" value="dinb family like domain"/>
    <property type="match status" value="1"/>
</dbReference>
<evidence type="ECO:0000259" key="2">
    <source>
        <dbReference type="Pfam" id="PF11716"/>
    </source>
</evidence>
<sequence length="270" mass="29106">MKTRVEKAPIIAALAAQWQAIDDLVSGLSDADWSADSGLPGWNVGDVVAHIVGTENMIDGRKPDATRDVAGLDHVKNPIGELNERWLDHYRARSRAEVMADYRAMTAKRIADLTAMGDDEWHADAVTPVGPETYGRFMRVRTYDSWVHELDLRDALGLDEPSDPVPAAFALDEMAAVMPFLVGKKASAPKGSRVTFDFTGLVPTQVHIAVDGRAAIVPALDGPADVTLRTTVADYTRLAGGRPRAAQATVHIDGDVALGSAIVDSLHYMI</sequence>
<name>A0AA97GXG2_9ACTN</name>
<proteinExistence type="predicted"/>
<protein>
    <recommendedName>
        <fullName evidence="4">Maleylpyruvate isomerase family mycothiol-dependent enzyme</fullName>
    </recommendedName>
</protein>
<dbReference type="EMBL" id="CP128986">
    <property type="protein sequence ID" value="WOC13663.1"/>
    <property type="molecule type" value="Genomic_DNA"/>
</dbReference>
<dbReference type="InterPro" id="IPR034660">
    <property type="entry name" value="DinB/YfiT-like"/>
</dbReference>
<dbReference type="RefSeq" id="WP_420039465.1">
    <property type="nucleotide sequence ID" value="NZ_CP128986.1"/>
</dbReference>
<dbReference type="AlphaFoldDB" id="A0AA97GXG2"/>